<dbReference type="PANTHER" id="PTHR31621">
    <property type="entry name" value="PROTEIN DMP3"/>
    <property type="match status" value="1"/>
</dbReference>
<evidence type="ECO:0000256" key="6">
    <source>
        <dbReference type="SAM" id="Phobius"/>
    </source>
</evidence>
<keyword evidence="5 6" id="KW-0472">Membrane</keyword>
<keyword evidence="3 6" id="KW-0812">Transmembrane</keyword>
<name>A0A835LL67_9MAGN</name>
<accession>A0A835LL67</accession>
<keyword evidence="4 6" id="KW-1133">Transmembrane helix</keyword>
<evidence type="ECO:0000313" key="8">
    <source>
        <dbReference type="Proteomes" id="UP000631114"/>
    </source>
</evidence>
<comment type="similarity">
    <text evidence="2">Belongs to the plant DMP1 protein family.</text>
</comment>
<dbReference type="EMBL" id="JADFTS010000007">
    <property type="protein sequence ID" value="KAF9598990.1"/>
    <property type="molecule type" value="Genomic_DNA"/>
</dbReference>
<evidence type="ECO:0000256" key="1">
    <source>
        <dbReference type="ARBA" id="ARBA00004141"/>
    </source>
</evidence>
<organism evidence="7 8">
    <name type="scientific">Coptis chinensis</name>
    <dbReference type="NCBI Taxonomy" id="261450"/>
    <lineage>
        <taxon>Eukaryota</taxon>
        <taxon>Viridiplantae</taxon>
        <taxon>Streptophyta</taxon>
        <taxon>Embryophyta</taxon>
        <taxon>Tracheophyta</taxon>
        <taxon>Spermatophyta</taxon>
        <taxon>Magnoliopsida</taxon>
        <taxon>Ranunculales</taxon>
        <taxon>Ranunculaceae</taxon>
        <taxon>Coptidoideae</taxon>
        <taxon>Coptis</taxon>
    </lineage>
</organism>
<dbReference type="AlphaFoldDB" id="A0A835LL67"/>
<dbReference type="Pfam" id="PF05078">
    <property type="entry name" value="DUF679"/>
    <property type="match status" value="1"/>
</dbReference>
<comment type="caution">
    <text evidence="7">The sequence shown here is derived from an EMBL/GenBank/DDBJ whole genome shotgun (WGS) entry which is preliminary data.</text>
</comment>
<protein>
    <submittedName>
        <fullName evidence="7">Uncharacterized protein</fullName>
    </submittedName>
</protein>
<dbReference type="GO" id="GO:0016020">
    <property type="term" value="C:membrane"/>
    <property type="evidence" value="ECO:0007669"/>
    <property type="project" value="UniProtKB-SubCell"/>
</dbReference>
<dbReference type="PANTHER" id="PTHR31621:SF11">
    <property type="entry name" value="PROTEIN DMP8-RELATED"/>
    <property type="match status" value="1"/>
</dbReference>
<sequence length="139" mass="15669">MIYVMIGLRSLSCFFFHFTDSFKDPEGKVYYGFVTPRGLAVLKPSLGVEIPKDERYKLGFHDLVHALMSVMVFMAIALSDHCITNCLFPGHVEDMDQVMENFPLMVGIICSGLFLVFPTTRYALLKKGVVVSVFWVSGM</sequence>
<feature type="transmembrane region" description="Helical" evidence="6">
    <location>
        <begin position="60"/>
        <end position="78"/>
    </location>
</feature>
<evidence type="ECO:0000256" key="2">
    <source>
        <dbReference type="ARBA" id="ARBA00008707"/>
    </source>
</evidence>
<evidence type="ECO:0000256" key="3">
    <source>
        <dbReference type="ARBA" id="ARBA00022692"/>
    </source>
</evidence>
<dbReference type="InterPro" id="IPR007770">
    <property type="entry name" value="DMP"/>
</dbReference>
<reference evidence="7 8" key="1">
    <citation type="submission" date="2020-10" db="EMBL/GenBank/DDBJ databases">
        <title>The Coptis chinensis genome and diversification of protoberbering-type alkaloids.</title>
        <authorList>
            <person name="Wang B."/>
            <person name="Shu S."/>
            <person name="Song C."/>
            <person name="Liu Y."/>
        </authorList>
    </citation>
    <scope>NUCLEOTIDE SEQUENCE [LARGE SCALE GENOMIC DNA]</scope>
    <source>
        <strain evidence="7">HL-2020</strain>
        <tissue evidence="7">Leaf</tissue>
    </source>
</reference>
<dbReference type="GO" id="GO:0005737">
    <property type="term" value="C:cytoplasm"/>
    <property type="evidence" value="ECO:0007669"/>
    <property type="project" value="UniProtKB-ARBA"/>
</dbReference>
<evidence type="ECO:0000313" key="7">
    <source>
        <dbReference type="EMBL" id="KAF9598990.1"/>
    </source>
</evidence>
<evidence type="ECO:0000256" key="4">
    <source>
        <dbReference type="ARBA" id="ARBA00022989"/>
    </source>
</evidence>
<feature type="transmembrane region" description="Helical" evidence="6">
    <location>
        <begin position="98"/>
        <end position="117"/>
    </location>
</feature>
<dbReference type="Proteomes" id="UP000631114">
    <property type="component" value="Unassembled WGS sequence"/>
</dbReference>
<proteinExistence type="inferred from homology"/>
<dbReference type="OrthoDB" id="762629at2759"/>
<dbReference type="GO" id="GO:0010256">
    <property type="term" value="P:endomembrane system organization"/>
    <property type="evidence" value="ECO:0007669"/>
    <property type="project" value="TreeGrafter"/>
</dbReference>
<comment type="subcellular location">
    <subcellularLocation>
        <location evidence="1">Membrane</location>
        <topology evidence="1">Multi-pass membrane protein</topology>
    </subcellularLocation>
</comment>
<evidence type="ECO:0000256" key="5">
    <source>
        <dbReference type="ARBA" id="ARBA00023136"/>
    </source>
</evidence>
<gene>
    <name evidence="7" type="ORF">IFM89_033335</name>
</gene>
<keyword evidence="8" id="KW-1185">Reference proteome</keyword>